<evidence type="ECO:0000256" key="1">
    <source>
        <dbReference type="SAM" id="MobiDB-lite"/>
    </source>
</evidence>
<dbReference type="Proteomes" id="UP001055712">
    <property type="component" value="Unassembled WGS sequence"/>
</dbReference>
<reference evidence="2" key="2">
    <citation type="submission" date="2020-11" db="EMBL/GenBank/DDBJ databases">
        <authorList>
            <person name="Cecchin M."/>
            <person name="Marcolungo L."/>
            <person name="Rossato M."/>
            <person name="Girolomoni L."/>
            <person name="Cosentino E."/>
            <person name="Cuine S."/>
            <person name="Li-Beisson Y."/>
            <person name="Delledonne M."/>
            <person name="Ballottari M."/>
        </authorList>
    </citation>
    <scope>NUCLEOTIDE SEQUENCE</scope>
    <source>
        <strain evidence="2">211/11P</strain>
        <tissue evidence="2">Whole cell</tissue>
    </source>
</reference>
<keyword evidence="3" id="KW-1185">Reference proteome</keyword>
<dbReference type="AlphaFoldDB" id="A0A9D4TUI6"/>
<gene>
    <name evidence="2" type="ORF">D9Q98_002935</name>
</gene>
<evidence type="ECO:0000313" key="2">
    <source>
        <dbReference type="EMBL" id="KAI3434881.1"/>
    </source>
</evidence>
<protein>
    <submittedName>
        <fullName evidence="2">Uncharacterized protein</fullName>
    </submittedName>
</protein>
<feature type="compositionally biased region" description="Low complexity" evidence="1">
    <location>
        <begin position="21"/>
        <end position="31"/>
    </location>
</feature>
<evidence type="ECO:0000313" key="3">
    <source>
        <dbReference type="Proteomes" id="UP001055712"/>
    </source>
</evidence>
<feature type="region of interest" description="Disordered" evidence="1">
    <location>
        <begin position="1"/>
        <end position="32"/>
    </location>
</feature>
<accession>A0A9D4TUI6</accession>
<comment type="caution">
    <text evidence="2">The sequence shown here is derived from an EMBL/GenBank/DDBJ whole genome shotgun (WGS) entry which is preliminary data.</text>
</comment>
<dbReference type="EMBL" id="SIDB01000003">
    <property type="protein sequence ID" value="KAI3434881.1"/>
    <property type="molecule type" value="Genomic_DNA"/>
</dbReference>
<sequence length="104" mass="10908">MSDQPDTSTHELLEPSEAVEGEATAAGAQGEPIADVHALADGLAAVQLNPASPDTVSPHTVSPDLVYWTLDAIDAHYGLNKQHRLSVVGKAVKKAFKDAHDGSR</sequence>
<organism evidence="2 3">
    <name type="scientific">Chlorella vulgaris</name>
    <name type="common">Green alga</name>
    <dbReference type="NCBI Taxonomy" id="3077"/>
    <lineage>
        <taxon>Eukaryota</taxon>
        <taxon>Viridiplantae</taxon>
        <taxon>Chlorophyta</taxon>
        <taxon>core chlorophytes</taxon>
        <taxon>Trebouxiophyceae</taxon>
        <taxon>Chlorellales</taxon>
        <taxon>Chlorellaceae</taxon>
        <taxon>Chlorella clade</taxon>
        <taxon>Chlorella</taxon>
    </lineage>
</organism>
<proteinExistence type="predicted"/>
<name>A0A9D4TUI6_CHLVU</name>
<reference evidence="2" key="1">
    <citation type="journal article" date="2019" name="Plant J.">
        <title>Chlorella vulgaris genome assembly and annotation reveals the molecular basis for metabolic acclimation to high light conditions.</title>
        <authorList>
            <person name="Cecchin M."/>
            <person name="Marcolungo L."/>
            <person name="Rossato M."/>
            <person name="Girolomoni L."/>
            <person name="Cosentino E."/>
            <person name="Cuine S."/>
            <person name="Li-Beisson Y."/>
            <person name="Delledonne M."/>
            <person name="Ballottari M."/>
        </authorList>
    </citation>
    <scope>NUCLEOTIDE SEQUENCE</scope>
    <source>
        <strain evidence="2">211/11P</strain>
    </source>
</reference>